<accession>A0A3E4GS96</accession>
<dbReference type="EMBL" id="QSOV01000003">
    <property type="protein sequence ID" value="RGJ25061.1"/>
    <property type="molecule type" value="Genomic_DNA"/>
</dbReference>
<evidence type="ECO:0000313" key="6">
    <source>
        <dbReference type="Proteomes" id="UP000260655"/>
    </source>
</evidence>
<dbReference type="RefSeq" id="WP_008372328.1">
    <property type="nucleotide sequence ID" value="NZ_BSCI01000010.1"/>
</dbReference>
<evidence type="ECO:0000313" key="5">
    <source>
        <dbReference type="EMBL" id="RHG60916.1"/>
    </source>
</evidence>
<name>A0A3E4GS96_9FIRM</name>
<evidence type="ECO:0000313" key="8">
    <source>
        <dbReference type="Proteomes" id="UP000286595"/>
    </source>
</evidence>
<dbReference type="EMBL" id="QRIM01000006">
    <property type="protein sequence ID" value="RHG60916.1"/>
    <property type="molecule type" value="Genomic_DNA"/>
</dbReference>
<protein>
    <submittedName>
        <fullName evidence="3">Prepilin peptidase</fullName>
    </submittedName>
</protein>
<sequence length="230" mass="25057">MFVVLEIILWIIRFFFGAGIFSFLHIVIDKLTYGKSAICAKSKRIARYFLVELTGGVSMTGCAIVYGCGKMGVISLRGAVFFIYLGILFVIALVDWHIQMIYDRFHIMILILAVLDFMLYPEMGIATRLTGMGIISVPMLVLALAIPGAFGGGDIKLMSVSGLLIGGASMICAMCIGIITGGAYVTLMLVRKRLNKTDQFAFGPFLAFGLATAIFLGDKMAVWYLQFGAV</sequence>
<dbReference type="InterPro" id="IPR050882">
    <property type="entry name" value="Prepilin_peptidase/N-MTase"/>
</dbReference>
<comment type="similarity">
    <text evidence="1">Belongs to the peptidase A24 family.</text>
</comment>
<dbReference type="PANTHER" id="PTHR30487:SF0">
    <property type="entry name" value="PREPILIN LEADER PEPTIDASE_N-METHYLTRANSFERASE-RELATED"/>
    <property type="match status" value="1"/>
</dbReference>
<dbReference type="Gene3D" id="1.20.120.1220">
    <property type="match status" value="1"/>
</dbReference>
<dbReference type="EMBL" id="QRXY01000009">
    <property type="protein sequence ID" value="RGU45544.1"/>
    <property type="molecule type" value="Genomic_DNA"/>
</dbReference>
<dbReference type="PANTHER" id="PTHR30487">
    <property type="entry name" value="TYPE 4 PREPILIN-LIKE PROTEINS LEADER PEPTIDE-PROCESSING ENZYME"/>
    <property type="match status" value="1"/>
</dbReference>
<dbReference type="GO" id="GO:0005886">
    <property type="term" value="C:plasma membrane"/>
    <property type="evidence" value="ECO:0007669"/>
    <property type="project" value="TreeGrafter"/>
</dbReference>
<dbReference type="Proteomes" id="UP000285693">
    <property type="component" value="Unassembled WGS sequence"/>
</dbReference>
<dbReference type="Pfam" id="PF01478">
    <property type="entry name" value="Peptidase_A24"/>
    <property type="match status" value="1"/>
</dbReference>
<evidence type="ECO:0000313" key="7">
    <source>
        <dbReference type="Proteomes" id="UP000285693"/>
    </source>
</evidence>
<comment type="caution">
    <text evidence="3">The sequence shown here is derived from an EMBL/GenBank/DDBJ whole genome shotgun (WGS) entry which is preliminary data.</text>
</comment>
<evidence type="ECO:0000313" key="3">
    <source>
        <dbReference type="EMBL" id="RGJ25061.1"/>
    </source>
</evidence>
<dbReference type="Proteomes" id="UP000286595">
    <property type="component" value="Unassembled WGS sequence"/>
</dbReference>
<organism evidence="3 6">
    <name type="scientific">Coprococcus comes</name>
    <dbReference type="NCBI Taxonomy" id="410072"/>
    <lineage>
        <taxon>Bacteria</taxon>
        <taxon>Bacillati</taxon>
        <taxon>Bacillota</taxon>
        <taxon>Clostridia</taxon>
        <taxon>Lachnospirales</taxon>
        <taxon>Lachnospiraceae</taxon>
        <taxon>Coprococcus</taxon>
    </lineage>
</organism>
<dbReference type="InterPro" id="IPR000045">
    <property type="entry name" value="Prepilin_IV_endopep_pep"/>
</dbReference>
<reference evidence="6 7" key="1">
    <citation type="submission" date="2018-08" db="EMBL/GenBank/DDBJ databases">
        <title>A genome reference for cultivated species of the human gut microbiota.</title>
        <authorList>
            <person name="Zou Y."/>
            <person name="Xue W."/>
            <person name="Luo G."/>
        </authorList>
    </citation>
    <scope>NUCLEOTIDE SEQUENCE [LARGE SCALE GENOMIC DNA]</scope>
    <source>
        <strain evidence="4 7">AF16-31</strain>
        <strain evidence="5 8">AM22-12LB</strain>
        <strain evidence="3 6">TM07-19</strain>
    </source>
</reference>
<proteinExistence type="inferred from homology"/>
<dbReference type="GO" id="GO:0006465">
    <property type="term" value="P:signal peptide processing"/>
    <property type="evidence" value="ECO:0007669"/>
    <property type="project" value="TreeGrafter"/>
</dbReference>
<dbReference type="OrthoDB" id="9789291at2"/>
<evidence type="ECO:0000313" key="4">
    <source>
        <dbReference type="EMBL" id="RGU45544.1"/>
    </source>
</evidence>
<feature type="domain" description="Prepilin type IV endopeptidase peptidase" evidence="2">
    <location>
        <begin position="83"/>
        <end position="185"/>
    </location>
</feature>
<evidence type="ECO:0000256" key="1">
    <source>
        <dbReference type="ARBA" id="ARBA00005801"/>
    </source>
</evidence>
<dbReference type="Proteomes" id="UP000260655">
    <property type="component" value="Unassembled WGS sequence"/>
</dbReference>
<evidence type="ECO:0000259" key="2">
    <source>
        <dbReference type="Pfam" id="PF01478"/>
    </source>
</evidence>
<dbReference type="GO" id="GO:0004190">
    <property type="term" value="F:aspartic-type endopeptidase activity"/>
    <property type="evidence" value="ECO:0007669"/>
    <property type="project" value="InterPro"/>
</dbReference>
<gene>
    <name evidence="5" type="ORF">DW252_07070</name>
    <name evidence="4" type="ORF">DWW65_08365</name>
    <name evidence="3" type="ORF">DXD67_04785</name>
</gene>
<dbReference type="AlphaFoldDB" id="A0A3E4GS96"/>